<evidence type="ECO:0000313" key="2">
    <source>
        <dbReference type="Proteomes" id="UP000286045"/>
    </source>
</evidence>
<name>A0A439DIP0_9PEZI</name>
<dbReference type="PANTHER" id="PTHR34846:SF11">
    <property type="entry name" value="4-CARBOXYMUCONOLACTONE DECARBOXYLASE FAMILY PROTEIN (AFU_ORTHOLOGUE AFUA_6G11590)"/>
    <property type="match status" value="1"/>
</dbReference>
<evidence type="ECO:0000313" key="1">
    <source>
        <dbReference type="EMBL" id="RWA14288.1"/>
    </source>
</evidence>
<sequence>MAPRFPFDESPDPEARDVIEQALEKMHSGVPPFKFTEDDNQTLVGCYAPMCYSPIITRQFFALAKACYDPTAVKPKIRELAILGFASIIHVPYIVYCHRGCAEQVGLTSEQYDAGLTGETPRGLSEAEAMAYQLARILTQLTSRLDDSTWNAATEKLEKAEVVGITHIVAGYRWVALFAQLNGDENRWE</sequence>
<organism evidence="1 2">
    <name type="scientific">Xylaria grammica</name>
    <dbReference type="NCBI Taxonomy" id="363999"/>
    <lineage>
        <taxon>Eukaryota</taxon>
        <taxon>Fungi</taxon>
        <taxon>Dikarya</taxon>
        <taxon>Ascomycota</taxon>
        <taxon>Pezizomycotina</taxon>
        <taxon>Sordariomycetes</taxon>
        <taxon>Xylariomycetidae</taxon>
        <taxon>Xylariales</taxon>
        <taxon>Xylariaceae</taxon>
        <taxon>Xylaria</taxon>
    </lineage>
</organism>
<dbReference type="InterPro" id="IPR029032">
    <property type="entry name" value="AhpD-like"/>
</dbReference>
<dbReference type="EMBL" id="RYZI01000010">
    <property type="protein sequence ID" value="RWA14288.1"/>
    <property type="molecule type" value="Genomic_DNA"/>
</dbReference>
<dbReference type="Proteomes" id="UP000286045">
    <property type="component" value="Unassembled WGS sequence"/>
</dbReference>
<keyword evidence="2" id="KW-1185">Reference proteome</keyword>
<dbReference type="AlphaFoldDB" id="A0A439DIP0"/>
<dbReference type="STRING" id="363999.A0A439DIP0"/>
<dbReference type="SUPFAM" id="SSF69118">
    <property type="entry name" value="AhpD-like"/>
    <property type="match status" value="1"/>
</dbReference>
<gene>
    <name evidence="1" type="ORF">EKO27_g825</name>
</gene>
<proteinExistence type="predicted"/>
<accession>A0A439DIP0</accession>
<protein>
    <recommendedName>
        <fullName evidence="3">Carboxymuconolactone decarboxylase-like domain-containing protein</fullName>
    </recommendedName>
</protein>
<comment type="caution">
    <text evidence="1">The sequence shown here is derived from an EMBL/GenBank/DDBJ whole genome shotgun (WGS) entry which is preliminary data.</text>
</comment>
<dbReference type="PANTHER" id="PTHR34846">
    <property type="entry name" value="4-CARBOXYMUCONOLACTONE DECARBOXYLASE FAMILY PROTEIN (AFU_ORTHOLOGUE AFUA_6G11590)"/>
    <property type="match status" value="1"/>
</dbReference>
<dbReference type="Gene3D" id="1.20.1290.10">
    <property type="entry name" value="AhpD-like"/>
    <property type="match status" value="1"/>
</dbReference>
<reference evidence="1 2" key="1">
    <citation type="submission" date="2018-12" db="EMBL/GenBank/DDBJ databases">
        <title>Draft genome sequence of Xylaria grammica IHI A82.</title>
        <authorList>
            <person name="Buettner E."/>
            <person name="Kellner H."/>
        </authorList>
    </citation>
    <scope>NUCLEOTIDE SEQUENCE [LARGE SCALE GENOMIC DNA]</scope>
    <source>
        <strain evidence="1 2">IHI A82</strain>
    </source>
</reference>
<evidence type="ECO:0008006" key="3">
    <source>
        <dbReference type="Google" id="ProtNLM"/>
    </source>
</evidence>